<organism evidence="1 2">
    <name type="scientific">Bacteriophage Titan-X</name>
    <dbReference type="NCBI Taxonomy" id="2662140"/>
    <lineage>
        <taxon>Viruses</taxon>
        <taxon>Duplodnaviria</taxon>
        <taxon>Heunggongvirae</taxon>
        <taxon>Uroviricota</taxon>
        <taxon>Caudoviricetes</taxon>
        <taxon>Autographivirales</taxon>
        <taxon>Autonotataviridae</taxon>
        <taxon>Gujervirinae</taxon>
        <taxon>Pradovirus</taxon>
        <taxon>Pradovirus titanX</taxon>
    </lineage>
</organism>
<name>A0A5Q2UBU7_9CAUD</name>
<reference evidence="1 2" key="1">
    <citation type="submission" date="2019-09" db="EMBL/GenBank/DDBJ databases">
        <title>Phages that infect the bacterial plant pathogen.</title>
        <authorList>
            <person name="Lightbourn L."/>
            <person name="Amarillas L."/>
            <person name="Estrada M."/>
            <person name="Leon R."/>
            <person name="Leon J."/>
        </authorList>
    </citation>
    <scope>NUCLEOTIDE SEQUENCE [LARGE SCALE GENOMIC DNA]</scope>
</reference>
<dbReference type="EMBL" id="MN478375">
    <property type="protein sequence ID" value="QGH45041.1"/>
    <property type="molecule type" value="Genomic_DNA"/>
</dbReference>
<proteinExistence type="predicted"/>
<sequence length="71" mass="8055">MKGFAVVVAFVLFLAGCVYFPHIVGRYQCSKYGELTERSTKYSAWTGCLVKTQAGWRAVKEQRTIDTEEDN</sequence>
<keyword evidence="2" id="KW-1185">Reference proteome</keyword>
<evidence type="ECO:0000313" key="2">
    <source>
        <dbReference type="Proteomes" id="UP000395019"/>
    </source>
</evidence>
<evidence type="ECO:0000313" key="1">
    <source>
        <dbReference type="EMBL" id="QGH45041.1"/>
    </source>
</evidence>
<accession>A0A5Q2UBU7</accession>
<dbReference type="PROSITE" id="PS51257">
    <property type="entry name" value="PROKAR_LIPOPROTEIN"/>
    <property type="match status" value="1"/>
</dbReference>
<dbReference type="Proteomes" id="UP000395019">
    <property type="component" value="Segment"/>
</dbReference>
<evidence type="ECO:0008006" key="3">
    <source>
        <dbReference type="Google" id="ProtNLM"/>
    </source>
</evidence>
<protein>
    <recommendedName>
        <fullName evidence="3">Lipoprotein</fullName>
    </recommendedName>
</protein>